<reference evidence="1 2" key="1">
    <citation type="journal article" date="2021" name="Environ. Microbiol.">
        <title>Gene family expansions and transcriptome signatures uncover fungal adaptations to wood decay.</title>
        <authorList>
            <person name="Hage H."/>
            <person name="Miyauchi S."/>
            <person name="Viragh M."/>
            <person name="Drula E."/>
            <person name="Min B."/>
            <person name="Chaduli D."/>
            <person name="Navarro D."/>
            <person name="Favel A."/>
            <person name="Norest M."/>
            <person name="Lesage-Meessen L."/>
            <person name="Balint B."/>
            <person name="Merenyi Z."/>
            <person name="de Eugenio L."/>
            <person name="Morin E."/>
            <person name="Martinez A.T."/>
            <person name="Baldrian P."/>
            <person name="Stursova M."/>
            <person name="Martinez M.J."/>
            <person name="Novotny C."/>
            <person name="Magnuson J.K."/>
            <person name="Spatafora J.W."/>
            <person name="Maurice S."/>
            <person name="Pangilinan J."/>
            <person name="Andreopoulos W."/>
            <person name="LaButti K."/>
            <person name="Hundley H."/>
            <person name="Na H."/>
            <person name="Kuo A."/>
            <person name="Barry K."/>
            <person name="Lipzen A."/>
            <person name="Henrissat B."/>
            <person name="Riley R."/>
            <person name="Ahrendt S."/>
            <person name="Nagy L.G."/>
            <person name="Grigoriev I.V."/>
            <person name="Martin F."/>
            <person name="Rosso M.N."/>
        </authorList>
    </citation>
    <scope>NUCLEOTIDE SEQUENCE [LARGE SCALE GENOMIC DNA]</scope>
    <source>
        <strain evidence="1 2">CIRM-BRFM 1785</strain>
    </source>
</reference>
<protein>
    <submittedName>
        <fullName evidence="1">Uncharacterized protein</fullName>
    </submittedName>
</protein>
<keyword evidence="2" id="KW-1185">Reference proteome</keyword>
<dbReference type="EMBL" id="JADCUA010000034">
    <property type="protein sequence ID" value="KAH9829932.1"/>
    <property type="molecule type" value="Genomic_DNA"/>
</dbReference>
<evidence type="ECO:0000313" key="1">
    <source>
        <dbReference type="EMBL" id="KAH9829932.1"/>
    </source>
</evidence>
<comment type="caution">
    <text evidence="1">The sequence shown here is derived from an EMBL/GenBank/DDBJ whole genome shotgun (WGS) entry which is preliminary data.</text>
</comment>
<dbReference type="InterPro" id="IPR027413">
    <property type="entry name" value="GROEL-like_equatorial_sf"/>
</dbReference>
<organism evidence="1 2">
    <name type="scientific">Rhodofomes roseus</name>
    <dbReference type="NCBI Taxonomy" id="34475"/>
    <lineage>
        <taxon>Eukaryota</taxon>
        <taxon>Fungi</taxon>
        <taxon>Dikarya</taxon>
        <taxon>Basidiomycota</taxon>
        <taxon>Agaricomycotina</taxon>
        <taxon>Agaricomycetes</taxon>
        <taxon>Polyporales</taxon>
        <taxon>Rhodofomes</taxon>
    </lineage>
</organism>
<dbReference type="RefSeq" id="XP_047773295.1">
    <property type="nucleotide sequence ID" value="XM_047921882.1"/>
</dbReference>
<dbReference type="Proteomes" id="UP000814176">
    <property type="component" value="Unassembled WGS sequence"/>
</dbReference>
<name>A0ABQ8JZW0_9APHY</name>
<accession>A0ABQ8JZW0</accession>
<dbReference type="GeneID" id="72002614"/>
<dbReference type="Gene3D" id="1.10.560.10">
    <property type="entry name" value="GroEL-like equatorial domain"/>
    <property type="match status" value="1"/>
</dbReference>
<proteinExistence type="predicted"/>
<gene>
    <name evidence="1" type="ORF">C8Q71DRAFT_727715</name>
</gene>
<sequence length="243" mass="26459">MIQQYGAEDKFAWGYDASKGECMVDMIVDPLKVVRTVLVDAAGPSPERVGHDPPRDAHGHPLRVLPRRRYIVSKYTPTDVVSSSTRKLRKDQQRNWCGLIAKRTSTLQHGPRAGPAPPSTYTGVLNSLATSAYGRLMVATSLALGRVPVGCDVIALSKWCSWIVKACVDHEGTLAVKKGEIPRGALGILLGLCVYGNSQLEVFVNRLRGASLRTVTMTDTPRVYAGCTADTRKRSIWTAARLG</sequence>
<evidence type="ECO:0000313" key="2">
    <source>
        <dbReference type="Proteomes" id="UP000814176"/>
    </source>
</evidence>